<comment type="caution">
    <text evidence="1">The sequence shown here is derived from an EMBL/GenBank/DDBJ whole genome shotgun (WGS) entry which is preliminary data.</text>
</comment>
<accession>A0A392SB99</accession>
<evidence type="ECO:0000313" key="2">
    <source>
        <dbReference type="Proteomes" id="UP000265520"/>
    </source>
</evidence>
<feature type="non-terminal residue" evidence="1">
    <location>
        <position position="1"/>
    </location>
</feature>
<reference evidence="1 2" key="1">
    <citation type="journal article" date="2018" name="Front. Plant Sci.">
        <title>Red Clover (Trifolium pratense) and Zigzag Clover (T. medium) - A Picture of Genomic Similarities and Differences.</title>
        <authorList>
            <person name="Dluhosova J."/>
            <person name="Istvanek J."/>
            <person name="Nedelnik J."/>
            <person name="Repkova J."/>
        </authorList>
    </citation>
    <scope>NUCLEOTIDE SEQUENCE [LARGE SCALE GENOMIC DNA]</scope>
    <source>
        <strain evidence="2">cv. 10/8</strain>
        <tissue evidence="1">Leaf</tissue>
    </source>
</reference>
<sequence>EEAKDLKKMSLESLISNLRSHKMILNADAPQKKPKSVALLSTKTSSNALKANLVEIEEETSVDGMVKRKNWEMKILLCSQGSFNNGQS</sequence>
<dbReference type="EMBL" id="LXQA010353065">
    <property type="protein sequence ID" value="MCI46128.1"/>
    <property type="molecule type" value="Genomic_DNA"/>
</dbReference>
<dbReference type="Proteomes" id="UP000265520">
    <property type="component" value="Unassembled WGS sequence"/>
</dbReference>
<name>A0A392SB99_9FABA</name>
<dbReference type="AlphaFoldDB" id="A0A392SB99"/>
<evidence type="ECO:0000313" key="1">
    <source>
        <dbReference type="EMBL" id="MCI46128.1"/>
    </source>
</evidence>
<proteinExistence type="predicted"/>
<organism evidence="1 2">
    <name type="scientific">Trifolium medium</name>
    <dbReference type="NCBI Taxonomy" id="97028"/>
    <lineage>
        <taxon>Eukaryota</taxon>
        <taxon>Viridiplantae</taxon>
        <taxon>Streptophyta</taxon>
        <taxon>Embryophyta</taxon>
        <taxon>Tracheophyta</taxon>
        <taxon>Spermatophyta</taxon>
        <taxon>Magnoliopsida</taxon>
        <taxon>eudicotyledons</taxon>
        <taxon>Gunneridae</taxon>
        <taxon>Pentapetalae</taxon>
        <taxon>rosids</taxon>
        <taxon>fabids</taxon>
        <taxon>Fabales</taxon>
        <taxon>Fabaceae</taxon>
        <taxon>Papilionoideae</taxon>
        <taxon>50 kb inversion clade</taxon>
        <taxon>NPAAA clade</taxon>
        <taxon>Hologalegina</taxon>
        <taxon>IRL clade</taxon>
        <taxon>Trifolieae</taxon>
        <taxon>Trifolium</taxon>
    </lineage>
</organism>
<keyword evidence="2" id="KW-1185">Reference proteome</keyword>
<protein>
    <submittedName>
        <fullName evidence="1">Uncharacterized protein</fullName>
    </submittedName>
</protein>